<dbReference type="SUPFAM" id="SSF54909">
    <property type="entry name" value="Dimeric alpha+beta barrel"/>
    <property type="match status" value="1"/>
</dbReference>
<dbReference type="AlphaFoldDB" id="A0A6J4NSC3"/>
<evidence type="ECO:0000313" key="1">
    <source>
        <dbReference type="EMBL" id="CAA9395909.1"/>
    </source>
</evidence>
<dbReference type="Gene3D" id="3.30.70.100">
    <property type="match status" value="1"/>
</dbReference>
<organism evidence="1">
    <name type="scientific">uncultured Rubrobacteraceae bacterium</name>
    <dbReference type="NCBI Taxonomy" id="349277"/>
    <lineage>
        <taxon>Bacteria</taxon>
        <taxon>Bacillati</taxon>
        <taxon>Actinomycetota</taxon>
        <taxon>Rubrobacteria</taxon>
        <taxon>Rubrobacterales</taxon>
        <taxon>Rubrobacteraceae</taxon>
        <taxon>environmental samples</taxon>
    </lineage>
</organism>
<gene>
    <name evidence="1" type="ORF">AVDCRST_MAG03-916</name>
</gene>
<sequence>MAQAIEMVRFTVKPGEEAALIDGRPGMLLALSEQHPGMMSARLARMDGGLWLDMIVWESRELALAAAEDAPGIPAVAGWLSHIAEVLGVEHADVVVAA</sequence>
<name>A0A6J4NSC3_9ACTN</name>
<reference evidence="1" key="1">
    <citation type="submission" date="2020-02" db="EMBL/GenBank/DDBJ databases">
        <authorList>
            <person name="Meier V. D."/>
        </authorList>
    </citation>
    <scope>NUCLEOTIDE SEQUENCE</scope>
    <source>
        <strain evidence="1">AVDCRST_MAG03</strain>
    </source>
</reference>
<proteinExistence type="predicted"/>
<accession>A0A6J4NSC3</accession>
<protein>
    <submittedName>
        <fullName evidence="1">Uncharacterized protein</fullName>
    </submittedName>
</protein>
<dbReference type="EMBL" id="CADCUT010000053">
    <property type="protein sequence ID" value="CAA9395909.1"/>
    <property type="molecule type" value="Genomic_DNA"/>
</dbReference>
<dbReference type="InterPro" id="IPR011008">
    <property type="entry name" value="Dimeric_a/b-barrel"/>
</dbReference>